<protein>
    <submittedName>
        <fullName evidence="4">EIN3-binding F-box protein 1</fullName>
    </submittedName>
</protein>
<dbReference type="Pfam" id="PF00646">
    <property type="entry name" value="F-box"/>
    <property type="match status" value="1"/>
</dbReference>
<dbReference type="SUPFAM" id="SSF81383">
    <property type="entry name" value="F-box domain"/>
    <property type="match status" value="1"/>
</dbReference>
<keyword evidence="1" id="KW-0472">Membrane</keyword>
<evidence type="ECO:0000259" key="2">
    <source>
        <dbReference type="Pfam" id="PF00646"/>
    </source>
</evidence>
<keyword evidence="1" id="KW-0812">Transmembrane</keyword>
<name>A0A2I0AJX5_9ASPA</name>
<gene>
    <name evidence="4" type="primary">EBF1</name>
    <name evidence="4" type="ORF">AXF42_Ash018755</name>
</gene>
<dbReference type="GO" id="GO:0031146">
    <property type="term" value="P:SCF-dependent proteasomal ubiquitin-dependent protein catabolic process"/>
    <property type="evidence" value="ECO:0007669"/>
    <property type="project" value="TreeGrafter"/>
</dbReference>
<evidence type="ECO:0000313" key="5">
    <source>
        <dbReference type="Proteomes" id="UP000236161"/>
    </source>
</evidence>
<dbReference type="CDD" id="cd22159">
    <property type="entry name" value="F-box_AtTIR1-like"/>
    <property type="match status" value="1"/>
</dbReference>
<dbReference type="EMBL" id="KZ451977">
    <property type="protein sequence ID" value="PKA55848.1"/>
    <property type="molecule type" value="Genomic_DNA"/>
</dbReference>
<sequence>MLFIAFLLHLLLLSALESFIFSLFLLLLPPPPSKSVFPPASAGIISGGAILSLLRLLWQPFSTFVITLSVPSIPGDDEIYHRGSLHSNFVDSSLLLSLAPNMDVYCPPRKRQRVTAASINKRNEKVKSFLLEKQQLCSIDALPDECLFEIFRRIPGNEERRTAACVSKRWLMLLSTIQASEVMDVQLGSSRKPLPDLNLADTDVFEEDMDNSIECNAYLARCLEAEDATDTRLAFVAINSVGHGGLGKLQIRGGIATCKASDVGLAAIGRCCPSLRVLSMWNVPLVSDAGLVAVANGCPMLENLDLFLCPRISDDGLIAIAKKCPNLTSLILDSCSGISNGGLQAIGRCCPKLLSVTVKDCPLVGDKGVSGLVAFASSSLVKIKLQNANITDVSLAVIGHYGKSITELSLKGLQNVSERGFWVMGNALNMKSLASCTISSCPGLTDLGLEAISKGCPQLNHLCIQRSCNLSDAGLRGFSESSRKLERMHLEECNRITLCGVLDGLLKCNLRLRSLALVKCLGISDITCYVNELPTSLSLRSLSIRDCPGFTSCSLALVGKICPNLRQIDLSGLVGVTDVGLLPLVKNSECQLVKVKLGGCLSLSDESIFALVKAHGSSLELLNLEGCSKVSDKSLMAIVKNCSMLKDLDISRCNISDLGIAALASAKQLNLRILSLAGCSRVTKKSLSHLGKMKLSLEGLNLQQCKLINAHESLLPGDYSVLRLVGFHQLGCPTRIGFAS</sequence>
<dbReference type="FunFam" id="3.80.10.10:FF:000473">
    <property type="entry name" value="EIN3-binding F-box protein 1"/>
    <property type="match status" value="1"/>
</dbReference>
<dbReference type="SMART" id="SM00367">
    <property type="entry name" value="LRR_CC"/>
    <property type="match status" value="13"/>
</dbReference>
<dbReference type="InterPro" id="IPR036047">
    <property type="entry name" value="F-box-like_dom_sf"/>
</dbReference>
<dbReference type="Proteomes" id="UP000236161">
    <property type="component" value="Unassembled WGS sequence"/>
</dbReference>
<dbReference type="FunFam" id="3.80.10.10:FF:000595">
    <property type="entry name" value="EIN3-binding F-box protein 1"/>
    <property type="match status" value="1"/>
</dbReference>
<dbReference type="InterPro" id="IPR057207">
    <property type="entry name" value="FBXL15_LRR"/>
</dbReference>
<accession>A0A2I0AJX5</accession>
<feature type="domain" description="F-box" evidence="2">
    <location>
        <begin position="140"/>
        <end position="173"/>
    </location>
</feature>
<evidence type="ECO:0000256" key="1">
    <source>
        <dbReference type="SAM" id="Phobius"/>
    </source>
</evidence>
<proteinExistence type="predicted"/>
<feature type="transmembrane region" description="Helical" evidence="1">
    <location>
        <begin position="42"/>
        <end position="58"/>
    </location>
</feature>
<dbReference type="InterPro" id="IPR006553">
    <property type="entry name" value="Leu-rich_rpt_Cys-con_subtyp"/>
</dbReference>
<dbReference type="AlphaFoldDB" id="A0A2I0AJX5"/>
<dbReference type="OrthoDB" id="550575at2759"/>
<organism evidence="4 5">
    <name type="scientific">Apostasia shenzhenica</name>
    <dbReference type="NCBI Taxonomy" id="1088818"/>
    <lineage>
        <taxon>Eukaryota</taxon>
        <taxon>Viridiplantae</taxon>
        <taxon>Streptophyta</taxon>
        <taxon>Embryophyta</taxon>
        <taxon>Tracheophyta</taxon>
        <taxon>Spermatophyta</taxon>
        <taxon>Magnoliopsida</taxon>
        <taxon>Liliopsida</taxon>
        <taxon>Asparagales</taxon>
        <taxon>Orchidaceae</taxon>
        <taxon>Apostasioideae</taxon>
        <taxon>Apostasia</taxon>
    </lineage>
</organism>
<dbReference type="InterPro" id="IPR001810">
    <property type="entry name" value="F-box_dom"/>
</dbReference>
<evidence type="ECO:0000313" key="4">
    <source>
        <dbReference type="EMBL" id="PKA55848.1"/>
    </source>
</evidence>
<reference evidence="4 5" key="1">
    <citation type="journal article" date="2017" name="Nature">
        <title>The Apostasia genome and the evolution of orchids.</title>
        <authorList>
            <person name="Zhang G.Q."/>
            <person name="Liu K.W."/>
            <person name="Li Z."/>
            <person name="Lohaus R."/>
            <person name="Hsiao Y.Y."/>
            <person name="Niu S.C."/>
            <person name="Wang J.Y."/>
            <person name="Lin Y.C."/>
            <person name="Xu Q."/>
            <person name="Chen L.J."/>
            <person name="Yoshida K."/>
            <person name="Fujiwara S."/>
            <person name="Wang Z.W."/>
            <person name="Zhang Y.Q."/>
            <person name="Mitsuda N."/>
            <person name="Wang M."/>
            <person name="Liu G.H."/>
            <person name="Pecoraro L."/>
            <person name="Huang H.X."/>
            <person name="Xiao X.J."/>
            <person name="Lin M."/>
            <person name="Wu X.Y."/>
            <person name="Wu W.L."/>
            <person name="Chen Y.Y."/>
            <person name="Chang S.B."/>
            <person name="Sakamoto S."/>
            <person name="Ohme-Takagi M."/>
            <person name="Yagi M."/>
            <person name="Zeng S.J."/>
            <person name="Shen C.Y."/>
            <person name="Yeh C.M."/>
            <person name="Luo Y.B."/>
            <person name="Tsai W.C."/>
            <person name="Van de Peer Y."/>
            <person name="Liu Z.J."/>
        </authorList>
    </citation>
    <scope>NUCLEOTIDE SEQUENCE [LARGE SCALE GENOMIC DNA]</scope>
    <source>
        <strain evidence="5">cv. Shenzhen</strain>
        <tissue evidence="4">Stem</tissue>
    </source>
</reference>
<dbReference type="PANTHER" id="PTHR13318:SF105">
    <property type="entry name" value="F-BOX_LRR-REPEAT PROTEIN 3"/>
    <property type="match status" value="1"/>
</dbReference>
<feature type="domain" description="F-box/LRR-repeat protein 15-like leucin rich repeat" evidence="3">
    <location>
        <begin position="580"/>
        <end position="690"/>
    </location>
</feature>
<dbReference type="STRING" id="1088818.A0A2I0AJX5"/>
<dbReference type="PANTHER" id="PTHR13318">
    <property type="entry name" value="PARTNER OF PAIRED, ISOFORM B-RELATED"/>
    <property type="match status" value="1"/>
</dbReference>
<feature type="domain" description="F-box/LRR-repeat protein 15-like leucin rich repeat" evidence="3">
    <location>
        <begin position="350"/>
        <end position="493"/>
    </location>
</feature>
<dbReference type="InterPro" id="IPR032675">
    <property type="entry name" value="LRR_dom_sf"/>
</dbReference>
<keyword evidence="1" id="KW-1133">Transmembrane helix</keyword>
<evidence type="ECO:0000259" key="3">
    <source>
        <dbReference type="Pfam" id="PF25372"/>
    </source>
</evidence>
<feature type="domain" description="F-box/LRR-repeat protein 15-like leucin rich repeat" evidence="3">
    <location>
        <begin position="255"/>
        <end position="348"/>
    </location>
</feature>
<dbReference type="GO" id="GO:0019005">
    <property type="term" value="C:SCF ubiquitin ligase complex"/>
    <property type="evidence" value="ECO:0007669"/>
    <property type="project" value="TreeGrafter"/>
</dbReference>
<keyword evidence="5" id="KW-1185">Reference proteome</keyword>
<dbReference type="SUPFAM" id="SSF52047">
    <property type="entry name" value="RNI-like"/>
    <property type="match status" value="2"/>
</dbReference>
<dbReference type="Gene3D" id="1.20.1280.50">
    <property type="match status" value="1"/>
</dbReference>
<dbReference type="Gene3D" id="3.80.10.10">
    <property type="entry name" value="Ribonuclease Inhibitor"/>
    <property type="match status" value="3"/>
</dbReference>
<dbReference type="Pfam" id="PF25372">
    <property type="entry name" value="DUF7885"/>
    <property type="match status" value="3"/>
</dbReference>